<comment type="caution">
    <text evidence="1">The sequence shown here is derived from an EMBL/GenBank/DDBJ whole genome shotgun (WGS) entry which is preliminary data.</text>
</comment>
<accession>A0ACB8W3G3</accession>
<sequence>MQKITGFLRIVLGTQPDFAPRPGRHCEKQGYLLTQPLQCSVNTVLLRLALIGESQGLSLQPGSRDVRTDLYPSV</sequence>
<name>A0ACB8W3G3_9TELE</name>
<protein>
    <submittedName>
        <fullName evidence="1">Uncharacterized protein</fullName>
    </submittedName>
</protein>
<dbReference type="Proteomes" id="UP000831701">
    <property type="component" value="Chromosome 16"/>
</dbReference>
<gene>
    <name evidence="1" type="ORF">L3Q82_013506</name>
</gene>
<proteinExistence type="predicted"/>
<reference evidence="1" key="1">
    <citation type="submission" date="2022-04" db="EMBL/GenBank/DDBJ databases">
        <title>Jade perch genome.</title>
        <authorList>
            <person name="Chao B."/>
        </authorList>
    </citation>
    <scope>NUCLEOTIDE SEQUENCE</scope>
    <source>
        <strain evidence="1">CB-2022</strain>
    </source>
</reference>
<evidence type="ECO:0000313" key="1">
    <source>
        <dbReference type="EMBL" id="KAI3361328.1"/>
    </source>
</evidence>
<evidence type="ECO:0000313" key="2">
    <source>
        <dbReference type="Proteomes" id="UP000831701"/>
    </source>
</evidence>
<dbReference type="EMBL" id="CM041546">
    <property type="protein sequence ID" value="KAI3361328.1"/>
    <property type="molecule type" value="Genomic_DNA"/>
</dbReference>
<organism evidence="1 2">
    <name type="scientific">Scortum barcoo</name>
    <name type="common">barcoo grunter</name>
    <dbReference type="NCBI Taxonomy" id="214431"/>
    <lineage>
        <taxon>Eukaryota</taxon>
        <taxon>Metazoa</taxon>
        <taxon>Chordata</taxon>
        <taxon>Craniata</taxon>
        <taxon>Vertebrata</taxon>
        <taxon>Euteleostomi</taxon>
        <taxon>Actinopterygii</taxon>
        <taxon>Neopterygii</taxon>
        <taxon>Teleostei</taxon>
        <taxon>Neoteleostei</taxon>
        <taxon>Acanthomorphata</taxon>
        <taxon>Eupercaria</taxon>
        <taxon>Centrarchiformes</taxon>
        <taxon>Terapontoidei</taxon>
        <taxon>Terapontidae</taxon>
        <taxon>Scortum</taxon>
    </lineage>
</organism>
<keyword evidence="2" id="KW-1185">Reference proteome</keyword>